<dbReference type="InterPro" id="IPR008927">
    <property type="entry name" value="6-PGluconate_DH-like_C_sf"/>
</dbReference>
<dbReference type="Gene3D" id="1.10.1040.50">
    <property type="match status" value="1"/>
</dbReference>
<dbReference type="AlphaFoldDB" id="A0A839RKA5"/>
<accession>A0A839RKA5</accession>
<dbReference type="SUPFAM" id="SSF48179">
    <property type="entry name" value="6-phosphogluconate dehydrogenase C-terminal domain-like"/>
    <property type="match status" value="1"/>
</dbReference>
<sequence length="120" mass="12894">MDGKRVGLWPGLKTAFGGDTEIPFVDIKERMLFIEAIETVRCMEEGVLDSATDANVGSILGIGYPAWTGGVMRFIDQYQGGAAGFVERALVLADKYGDRFSPPQLLLDTAASGGSFEEVN</sequence>
<dbReference type="GO" id="GO:0016509">
    <property type="term" value="F:long-chain (3S)-3-hydroxyacyl-CoA dehydrogenase (NAD+) activity"/>
    <property type="evidence" value="ECO:0007669"/>
    <property type="project" value="TreeGrafter"/>
</dbReference>
<evidence type="ECO:0000313" key="1">
    <source>
        <dbReference type="EMBL" id="MBB3036658.1"/>
    </source>
</evidence>
<evidence type="ECO:0008006" key="3">
    <source>
        <dbReference type="Google" id="ProtNLM"/>
    </source>
</evidence>
<dbReference type="PANTHER" id="PTHR43612:SF3">
    <property type="entry name" value="TRIFUNCTIONAL ENZYME SUBUNIT ALPHA, MITOCHONDRIAL"/>
    <property type="match status" value="1"/>
</dbReference>
<dbReference type="Proteomes" id="UP000567922">
    <property type="component" value="Unassembled WGS sequence"/>
</dbReference>
<dbReference type="PANTHER" id="PTHR43612">
    <property type="entry name" value="TRIFUNCTIONAL ENZYME SUBUNIT ALPHA"/>
    <property type="match status" value="1"/>
</dbReference>
<dbReference type="EMBL" id="JACHWS010000001">
    <property type="protein sequence ID" value="MBB3036658.1"/>
    <property type="molecule type" value="Genomic_DNA"/>
</dbReference>
<name>A0A839RKA5_9ACTN</name>
<dbReference type="GO" id="GO:0006635">
    <property type="term" value="P:fatty acid beta-oxidation"/>
    <property type="evidence" value="ECO:0007669"/>
    <property type="project" value="TreeGrafter"/>
</dbReference>
<organism evidence="1 2">
    <name type="scientific">Hoyosella altamirensis</name>
    <dbReference type="NCBI Taxonomy" id="616997"/>
    <lineage>
        <taxon>Bacteria</taxon>
        <taxon>Bacillati</taxon>
        <taxon>Actinomycetota</taxon>
        <taxon>Actinomycetes</taxon>
        <taxon>Mycobacteriales</taxon>
        <taxon>Hoyosellaceae</taxon>
        <taxon>Hoyosella</taxon>
    </lineage>
</organism>
<keyword evidence="2" id="KW-1185">Reference proteome</keyword>
<proteinExistence type="predicted"/>
<protein>
    <recommendedName>
        <fullName evidence="3">3-hydroxyacyl-CoA dehydrogenase C-terminal domain-containing protein</fullName>
    </recommendedName>
</protein>
<reference evidence="1 2" key="1">
    <citation type="submission" date="2020-08" db="EMBL/GenBank/DDBJ databases">
        <title>Sequencing the genomes of 1000 actinobacteria strains.</title>
        <authorList>
            <person name="Klenk H.-P."/>
        </authorList>
    </citation>
    <scope>NUCLEOTIDE SEQUENCE [LARGE SCALE GENOMIC DNA]</scope>
    <source>
        <strain evidence="1 2">DSM 45258</strain>
    </source>
</reference>
<comment type="caution">
    <text evidence="1">The sequence shown here is derived from an EMBL/GenBank/DDBJ whole genome shotgun (WGS) entry which is preliminary data.</text>
</comment>
<dbReference type="GO" id="GO:0004300">
    <property type="term" value="F:enoyl-CoA hydratase activity"/>
    <property type="evidence" value="ECO:0007669"/>
    <property type="project" value="TreeGrafter"/>
</dbReference>
<dbReference type="InterPro" id="IPR050136">
    <property type="entry name" value="FA_oxidation_alpha_subunit"/>
</dbReference>
<evidence type="ECO:0000313" key="2">
    <source>
        <dbReference type="Proteomes" id="UP000567922"/>
    </source>
</evidence>
<gene>
    <name evidence="1" type="ORF">FHU29_001092</name>
</gene>